<keyword evidence="4" id="KW-1185">Reference proteome</keyword>
<dbReference type="Gene3D" id="3.40.50.2300">
    <property type="match status" value="1"/>
</dbReference>
<dbReference type="OrthoDB" id="582170at2"/>
<dbReference type="Pfam" id="PF00072">
    <property type="entry name" value="Response_reg"/>
    <property type="match status" value="1"/>
</dbReference>
<feature type="domain" description="Response regulatory" evidence="2">
    <location>
        <begin position="5"/>
        <end position="115"/>
    </location>
</feature>
<dbReference type="InterPro" id="IPR011006">
    <property type="entry name" value="CheY-like_superfamily"/>
</dbReference>
<dbReference type="AlphaFoldDB" id="A0A1M7UC97"/>
<protein>
    <submittedName>
        <fullName evidence="3">CheY chemotaxis protein or a CheY-like REC (Receiver) domain</fullName>
    </submittedName>
</protein>
<evidence type="ECO:0000313" key="4">
    <source>
        <dbReference type="Proteomes" id="UP000184096"/>
    </source>
</evidence>
<name>A0A1M7UC97_9BRAD</name>
<organism evidence="3 4">
    <name type="scientific">Bradyrhizobium erythrophlei</name>
    <dbReference type="NCBI Taxonomy" id="1437360"/>
    <lineage>
        <taxon>Bacteria</taxon>
        <taxon>Pseudomonadati</taxon>
        <taxon>Pseudomonadota</taxon>
        <taxon>Alphaproteobacteria</taxon>
        <taxon>Hyphomicrobiales</taxon>
        <taxon>Nitrobacteraceae</taxon>
        <taxon>Bradyrhizobium</taxon>
    </lineage>
</organism>
<dbReference type="InterPro" id="IPR001789">
    <property type="entry name" value="Sig_transdc_resp-reg_receiver"/>
</dbReference>
<proteinExistence type="predicted"/>
<reference evidence="4" key="1">
    <citation type="submission" date="2016-11" db="EMBL/GenBank/DDBJ databases">
        <authorList>
            <person name="Varghese N."/>
            <person name="Submissions S."/>
        </authorList>
    </citation>
    <scope>NUCLEOTIDE SEQUENCE [LARGE SCALE GENOMIC DNA]</scope>
    <source>
        <strain evidence="4">GAS401</strain>
    </source>
</reference>
<dbReference type="GO" id="GO:0000160">
    <property type="term" value="P:phosphorelay signal transduction system"/>
    <property type="evidence" value="ECO:0007669"/>
    <property type="project" value="InterPro"/>
</dbReference>
<accession>A0A1M7UC97</accession>
<feature type="modified residue" description="4-aspartylphosphate" evidence="1">
    <location>
        <position position="55"/>
    </location>
</feature>
<dbReference type="SUPFAM" id="SSF52172">
    <property type="entry name" value="CheY-like"/>
    <property type="match status" value="1"/>
</dbReference>
<evidence type="ECO:0000313" key="3">
    <source>
        <dbReference type="EMBL" id="SHN80565.1"/>
    </source>
</evidence>
<gene>
    <name evidence="3" type="ORF">SAMN05444170_4423</name>
</gene>
<dbReference type="Proteomes" id="UP000184096">
    <property type="component" value="Chromosome I"/>
</dbReference>
<evidence type="ECO:0000256" key="1">
    <source>
        <dbReference type="PROSITE-ProRule" id="PRU00169"/>
    </source>
</evidence>
<keyword evidence="1" id="KW-0597">Phosphoprotein</keyword>
<dbReference type="PROSITE" id="PS50110">
    <property type="entry name" value="RESPONSE_REGULATORY"/>
    <property type="match status" value="1"/>
</dbReference>
<dbReference type="SMART" id="SM00448">
    <property type="entry name" value="REC"/>
    <property type="match status" value="1"/>
</dbReference>
<evidence type="ECO:0000259" key="2">
    <source>
        <dbReference type="PROSITE" id="PS50110"/>
    </source>
</evidence>
<dbReference type="EMBL" id="LT670849">
    <property type="protein sequence ID" value="SHN80565.1"/>
    <property type="molecule type" value="Genomic_DNA"/>
</dbReference>
<dbReference type="RefSeq" id="WP_072821029.1">
    <property type="nucleotide sequence ID" value="NZ_LT670849.1"/>
</dbReference>
<sequence>MEGISVFLVEDEALIRMMIVDMLEELGHRVVAEAGSIQSAEPLARTSAFDLGVFDINIGGLAISPIAEIVTARGLPFVFVSGYGPAGRPELFNDKPVLRKPFLISEFATLINAAVGDKSNGQ</sequence>